<feature type="compositionally biased region" description="Polar residues" evidence="1">
    <location>
        <begin position="114"/>
        <end position="126"/>
    </location>
</feature>
<feature type="compositionally biased region" description="Basic and acidic residues" evidence="1">
    <location>
        <begin position="99"/>
        <end position="111"/>
    </location>
</feature>
<evidence type="ECO:0000256" key="1">
    <source>
        <dbReference type="SAM" id="MobiDB-lite"/>
    </source>
</evidence>
<protein>
    <submittedName>
        <fullName evidence="2">Uncharacterized protein</fullName>
    </submittedName>
</protein>
<name>A0A9E7GBX4_9LILI</name>
<feature type="compositionally biased region" description="Acidic residues" evidence="1">
    <location>
        <begin position="85"/>
        <end position="98"/>
    </location>
</feature>
<dbReference type="AlphaFoldDB" id="A0A9E7GBX4"/>
<reference evidence="2" key="1">
    <citation type="submission" date="2022-05" db="EMBL/GenBank/DDBJ databases">
        <title>The Musa troglodytarum L. genome provides insights into the mechanism of non-climacteric behaviour and enrichment of carotenoids.</title>
        <authorList>
            <person name="Wang J."/>
        </authorList>
    </citation>
    <scope>NUCLEOTIDE SEQUENCE</scope>
    <source>
        <tissue evidence="2">Leaf</tissue>
    </source>
</reference>
<evidence type="ECO:0000313" key="3">
    <source>
        <dbReference type="Proteomes" id="UP001055439"/>
    </source>
</evidence>
<feature type="region of interest" description="Disordered" evidence="1">
    <location>
        <begin position="29"/>
        <end position="126"/>
    </location>
</feature>
<proteinExistence type="predicted"/>
<sequence>MVTLGQQPGLLAVRQLGEADRALEPLLEVRGPVDGDGQHTQQGSVEAAPGGARSELVGRSEHEARAGAAPPECGVGPQVVLGVQVEEEDEYNDHEEEDDRRYHHLAADPHHGRVTTTSATKLITRR</sequence>
<accession>A0A9E7GBX4</accession>
<dbReference type="EMBL" id="CP097508">
    <property type="protein sequence ID" value="URE12191.1"/>
    <property type="molecule type" value="Genomic_DNA"/>
</dbReference>
<organism evidence="2 3">
    <name type="scientific">Musa troglodytarum</name>
    <name type="common">fe'i banana</name>
    <dbReference type="NCBI Taxonomy" id="320322"/>
    <lineage>
        <taxon>Eukaryota</taxon>
        <taxon>Viridiplantae</taxon>
        <taxon>Streptophyta</taxon>
        <taxon>Embryophyta</taxon>
        <taxon>Tracheophyta</taxon>
        <taxon>Spermatophyta</taxon>
        <taxon>Magnoliopsida</taxon>
        <taxon>Liliopsida</taxon>
        <taxon>Zingiberales</taxon>
        <taxon>Musaceae</taxon>
        <taxon>Musa</taxon>
    </lineage>
</organism>
<feature type="compositionally biased region" description="Low complexity" evidence="1">
    <location>
        <begin position="74"/>
        <end position="84"/>
    </location>
</feature>
<keyword evidence="3" id="KW-1185">Reference proteome</keyword>
<gene>
    <name evidence="2" type="ORF">MUK42_22275</name>
</gene>
<evidence type="ECO:0000313" key="2">
    <source>
        <dbReference type="EMBL" id="URE12191.1"/>
    </source>
</evidence>
<feature type="compositionally biased region" description="Basic and acidic residues" evidence="1">
    <location>
        <begin position="56"/>
        <end position="65"/>
    </location>
</feature>
<dbReference type="Proteomes" id="UP001055439">
    <property type="component" value="Chromosome 6"/>
</dbReference>